<dbReference type="Proteomes" id="UP000650994">
    <property type="component" value="Unassembled WGS sequence"/>
</dbReference>
<keyword evidence="5" id="KW-1185">Reference proteome</keyword>
<keyword evidence="1" id="KW-1277">Toxin-antitoxin system</keyword>
<dbReference type="EMBL" id="FRBH01000004">
    <property type="protein sequence ID" value="SHK84181.1"/>
    <property type="molecule type" value="Genomic_DNA"/>
</dbReference>
<dbReference type="Proteomes" id="UP000184120">
    <property type="component" value="Unassembled WGS sequence"/>
</dbReference>
<dbReference type="SUPFAM" id="SSF143011">
    <property type="entry name" value="RelE-like"/>
    <property type="match status" value="1"/>
</dbReference>
<dbReference type="InterPro" id="IPR035093">
    <property type="entry name" value="RelE/ParE_toxin_dom_sf"/>
</dbReference>
<evidence type="ECO:0000313" key="4">
    <source>
        <dbReference type="Proteomes" id="UP000184120"/>
    </source>
</evidence>
<dbReference type="STRING" id="1434701.SAMN05443634_10412"/>
<evidence type="ECO:0000313" key="2">
    <source>
        <dbReference type="EMBL" id="GGF11127.1"/>
    </source>
</evidence>
<evidence type="ECO:0000313" key="3">
    <source>
        <dbReference type="EMBL" id="SHK84181.1"/>
    </source>
</evidence>
<name>A0A1M6VS35_9FLAO</name>
<dbReference type="Pfam" id="PF05016">
    <property type="entry name" value="ParE_toxin"/>
    <property type="match status" value="1"/>
</dbReference>
<gene>
    <name evidence="2" type="ORF">GCM10010984_30260</name>
    <name evidence="3" type="ORF">SAMN05443634_10412</name>
</gene>
<reference evidence="5" key="4">
    <citation type="journal article" date="2019" name="Int. J. Syst. Evol. Microbiol.">
        <title>The Global Catalogue of Microorganisms (GCM) 10K type strain sequencing project: providing services to taxonomists for standard genome sequencing and annotation.</title>
        <authorList>
            <consortium name="The Broad Institute Genomics Platform"/>
            <consortium name="The Broad Institute Genome Sequencing Center for Infectious Disease"/>
            <person name="Wu L."/>
            <person name="Ma J."/>
        </authorList>
    </citation>
    <scope>NUCLEOTIDE SEQUENCE [LARGE SCALE GENOMIC DNA]</scope>
    <source>
        <strain evidence="5">CGMCC 1.12707</strain>
    </source>
</reference>
<organism evidence="3 4">
    <name type="scientific">Chishuiella changwenlii</name>
    <dbReference type="NCBI Taxonomy" id="1434701"/>
    <lineage>
        <taxon>Bacteria</taxon>
        <taxon>Pseudomonadati</taxon>
        <taxon>Bacteroidota</taxon>
        <taxon>Flavobacteriia</taxon>
        <taxon>Flavobacteriales</taxon>
        <taxon>Weeksellaceae</taxon>
        <taxon>Chishuiella</taxon>
    </lineage>
</organism>
<evidence type="ECO:0000256" key="1">
    <source>
        <dbReference type="ARBA" id="ARBA00022649"/>
    </source>
</evidence>
<proteinExistence type="predicted"/>
<dbReference type="EMBL" id="BMFL01000032">
    <property type="protein sequence ID" value="GGF11127.1"/>
    <property type="molecule type" value="Genomic_DNA"/>
</dbReference>
<reference evidence="3" key="3">
    <citation type="submission" date="2016-11" db="EMBL/GenBank/DDBJ databases">
        <authorList>
            <person name="Jaros S."/>
            <person name="Januszkiewicz K."/>
            <person name="Wedrychowicz H."/>
        </authorList>
    </citation>
    <scope>NUCLEOTIDE SEQUENCE [LARGE SCALE GENOMIC DNA]</scope>
    <source>
        <strain evidence="3">DSM 27989</strain>
    </source>
</reference>
<dbReference type="OrthoDB" id="5570653at2"/>
<protein>
    <submittedName>
        <fullName evidence="3">mRNA interferase RelE/StbE</fullName>
    </submittedName>
</protein>
<evidence type="ECO:0000313" key="5">
    <source>
        <dbReference type="Proteomes" id="UP000650994"/>
    </source>
</evidence>
<dbReference type="InterPro" id="IPR052747">
    <property type="entry name" value="TA_system_RelE_toxin"/>
</dbReference>
<dbReference type="PANTHER" id="PTHR38813">
    <property type="match status" value="1"/>
</dbReference>
<reference evidence="2" key="5">
    <citation type="submission" date="2024-05" db="EMBL/GenBank/DDBJ databases">
        <authorList>
            <person name="Sun Q."/>
            <person name="Zhou Y."/>
        </authorList>
    </citation>
    <scope>NUCLEOTIDE SEQUENCE</scope>
    <source>
        <strain evidence="2">CGMCC 1.12707</strain>
    </source>
</reference>
<dbReference type="Gene3D" id="3.30.2310.20">
    <property type="entry name" value="RelE-like"/>
    <property type="match status" value="1"/>
</dbReference>
<dbReference type="PANTHER" id="PTHR38813:SF1">
    <property type="entry name" value="TOXIN RELE1-RELATED"/>
    <property type="match status" value="1"/>
</dbReference>
<dbReference type="AlphaFoldDB" id="A0A1M6VS35"/>
<reference evidence="4" key="2">
    <citation type="submission" date="2016-11" db="EMBL/GenBank/DDBJ databases">
        <authorList>
            <person name="Varghese N."/>
            <person name="Submissions S."/>
        </authorList>
    </citation>
    <scope>NUCLEOTIDE SEQUENCE [LARGE SCALE GENOMIC DNA]</scope>
    <source>
        <strain evidence="4">DSM 27989</strain>
    </source>
</reference>
<sequence>MEVIFLRSFLTDIKKINDKKLKIKIKEFIEEIEKSENIDEIPNLKKLKGYSTAYRFRIGDYRIGMYKDDNTIELARFVKRNDIYKVFP</sequence>
<dbReference type="InterPro" id="IPR007712">
    <property type="entry name" value="RelE/ParE_toxin"/>
</dbReference>
<accession>A0A1M6VS35</accession>
<reference evidence="2" key="1">
    <citation type="journal article" date="2014" name="Int. J. Syst. Evol. Microbiol.">
        <title>Complete genome of a new Firmicutes species belonging to the dominant human colonic microbiota ('Ruminococcus bicirculans') reveals two chromosomes and a selective capacity to utilize plant glucans.</title>
        <authorList>
            <consortium name="NISC Comparative Sequencing Program"/>
            <person name="Wegmann U."/>
            <person name="Louis P."/>
            <person name="Goesmann A."/>
            <person name="Henrissat B."/>
            <person name="Duncan S.H."/>
            <person name="Flint H.J."/>
        </authorList>
    </citation>
    <scope>NUCLEOTIDE SEQUENCE</scope>
    <source>
        <strain evidence="2">CGMCC 1.12707</strain>
    </source>
</reference>
<dbReference type="RefSeq" id="WP_072930385.1">
    <property type="nucleotide sequence ID" value="NZ_BMFL01000032.1"/>
</dbReference>